<feature type="transmembrane region" description="Helical" evidence="1">
    <location>
        <begin position="39"/>
        <end position="60"/>
    </location>
</feature>
<comment type="caution">
    <text evidence="3">The sequence shown here is derived from an EMBL/GenBank/DDBJ whole genome shotgun (WGS) entry which is preliminary data.</text>
</comment>
<dbReference type="EMBL" id="CAMAPF010000958">
    <property type="protein sequence ID" value="CAH9129976.1"/>
    <property type="molecule type" value="Genomic_DNA"/>
</dbReference>
<proteinExistence type="predicted"/>
<protein>
    <submittedName>
        <fullName evidence="3">Uncharacterized protein</fullName>
    </submittedName>
</protein>
<accession>A0AAV0F393</accession>
<evidence type="ECO:0000256" key="2">
    <source>
        <dbReference type="SAM" id="SignalP"/>
    </source>
</evidence>
<gene>
    <name evidence="3" type="ORF">CEPIT_LOCUS30267</name>
</gene>
<dbReference type="Proteomes" id="UP001152523">
    <property type="component" value="Unassembled WGS sequence"/>
</dbReference>
<name>A0AAV0F393_9ASTE</name>
<dbReference type="AlphaFoldDB" id="A0AAV0F393"/>
<evidence type="ECO:0000313" key="4">
    <source>
        <dbReference type="Proteomes" id="UP001152523"/>
    </source>
</evidence>
<keyword evidence="1" id="KW-0812">Transmembrane</keyword>
<feature type="chain" id="PRO_5043561123" evidence="2">
    <location>
        <begin position="16"/>
        <end position="115"/>
    </location>
</feature>
<evidence type="ECO:0000313" key="3">
    <source>
        <dbReference type="EMBL" id="CAH9129976.1"/>
    </source>
</evidence>
<feature type="signal peptide" evidence="2">
    <location>
        <begin position="1"/>
        <end position="15"/>
    </location>
</feature>
<sequence>MFLITAIALVGGVAGLLIGRKRDPAPDSYSKQMKYLTVGSSFCGLQAVLSLAYSAACWYITGRPFGGPFGGNSERPNARVPEVPLQRRIASRSRATFSTVYSSVTSFFTTTNSSR</sequence>
<evidence type="ECO:0000256" key="1">
    <source>
        <dbReference type="SAM" id="Phobius"/>
    </source>
</evidence>
<keyword evidence="2" id="KW-0732">Signal</keyword>
<keyword evidence="4" id="KW-1185">Reference proteome</keyword>
<organism evidence="3 4">
    <name type="scientific">Cuscuta epithymum</name>
    <dbReference type="NCBI Taxonomy" id="186058"/>
    <lineage>
        <taxon>Eukaryota</taxon>
        <taxon>Viridiplantae</taxon>
        <taxon>Streptophyta</taxon>
        <taxon>Embryophyta</taxon>
        <taxon>Tracheophyta</taxon>
        <taxon>Spermatophyta</taxon>
        <taxon>Magnoliopsida</taxon>
        <taxon>eudicotyledons</taxon>
        <taxon>Gunneridae</taxon>
        <taxon>Pentapetalae</taxon>
        <taxon>asterids</taxon>
        <taxon>lamiids</taxon>
        <taxon>Solanales</taxon>
        <taxon>Convolvulaceae</taxon>
        <taxon>Cuscuteae</taxon>
        <taxon>Cuscuta</taxon>
        <taxon>Cuscuta subgen. Cuscuta</taxon>
    </lineage>
</organism>
<reference evidence="3" key="1">
    <citation type="submission" date="2022-07" db="EMBL/GenBank/DDBJ databases">
        <authorList>
            <person name="Macas J."/>
            <person name="Novak P."/>
            <person name="Neumann P."/>
        </authorList>
    </citation>
    <scope>NUCLEOTIDE SEQUENCE</scope>
</reference>
<keyword evidence="1" id="KW-0472">Membrane</keyword>
<keyword evidence="1" id="KW-1133">Transmembrane helix</keyword>